<evidence type="ECO:0000313" key="1">
    <source>
        <dbReference type="EMBL" id="MET3599487.1"/>
    </source>
</evidence>
<evidence type="ECO:0000313" key="2">
    <source>
        <dbReference type="Proteomes" id="UP001549164"/>
    </source>
</evidence>
<reference evidence="1 2" key="1">
    <citation type="submission" date="2024-06" db="EMBL/GenBank/DDBJ databases">
        <title>Genomic Encyclopedia of Type Strains, Phase IV (KMG-IV): sequencing the most valuable type-strain genomes for metagenomic binning, comparative biology and taxonomic classification.</title>
        <authorList>
            <person name="Goeker M."/>
        </authorList>
    </citation>
    <scope>NUCLEOTIDE SEQUENCE [LARGE SCALE GENOMIC DNA]</scope>
    <source>
        <strain evidence="1 2">DSM 28102</strain>
    </source>
</reference>
<keyword evidence="2" id="KW-1185">Reference proteome</keyword>
<comment type="caution">
    <text evidence="1">The sequence shown here is derived from an EMBL/GenBank/DDBJ whole genome shotgun (WGS) entry which is preliminary data.</text>
</comment>
<dbReference type="SUPFAM" id="SSF55298">
    <property type="entry name" value="YjgF-like"/>
    <property type="match status" value="1"/>
</dbReference>
<protein>
    <submittedName>
        <fullName evidence="1">Enamine deaminase RidA (YjgF/YER057c/UK114 family)</fullName>
    </submittedName>
</protein>
<dbReference type="PANTHER" id="PTHR43857:SF1">
    <property type="entry name" value="YJGH FAMILY PROTEIN"/>
    <property type="match status" value="1"/>
</dbReference>
<proteinExistence type="predicted"/>
<dbReference type="CDD" id="cd06154">
    <property type="entry name" value="YjgF_YER057c_UK114_like_6"/>
    <property type="match status" value="1"/>
</dbReference>
<dbReference type="Gene3D" id="3.30.1330.40">
    <property type="entry name" value="RutC-like"/>
    <property type="match status" value="1"/>
</dbReference>
<organism evidence="1 2">
    <name type="scientific">Martelella mangrovi</name>
    <dbReference type="NCBI Taxonomy" id="1397477"/>
    <lineage>
        <taxon>Bacteria</taxon>
        <taxon>Pseudomonadati</taxon>
        <taxon>Pseudomonadota</taxon>
        <taxon>Alphaproteobacteria</taxon>
        <taxon>Hyphomicrobiales</taxon>
        <taxon>Aurantimonadaceae</taxon>
        <taxon>Martelella</taxon>
    </lineage>
</organism>
<dbReference type="InterPro" id="IPR006175">
    <property type="entry name" value="YjgF/YER057c/UK114"/>
</dbReference>
<name>A0ABV2I997_9HYPH</name>
<gene>
    <name evidence="1" type="ORF">ABID12_001426</name>
</gene>
<sequence length="125" mass="13000">MAIRRISSGGIYEQKIGYCRAVVAGGFVHVAGTTAQGADIPEDVTGQCCSALEAIGKALTEAGTGFANVVRVTYYLPDAADFPACWPVLAETFGDNPPAATMIECGLIDPKYKIEIEVTALAAEG</sequence>
<dbReference type="Proteomes" id="UP001549164">
    <property type="component" value="Unassembled WGS sequence"/>
</dbReference>
<dbReference type="RefSeq" id="WP_354433643.1">
    <property type="nucleotide sequence ID" value="NZ_JBEPLY010000004.1"/>
</dbReference>
<dbReference type="InterPro" id="IPR035959">
    <property type="entry name" value="RutC-like_sf"/>
</dbReference>
<dbReference type="PANTHER" id="PTHR43857">
    <property type="entry name" value="BLR7761 PROTEIN"/>
    <property type="match status" value="1"/>
</dbReference>
<dbReference type="EMBL" id="JBEPLY010000004">
    <property type="protein sequence ID" value="MET3599487.1"/>
    <property type="molecule type" value="Genomic_DNA"/>
</dbReference>
<accession>A0ABV2I997</accession>
<dbReference type="Pfam" id="PF01042">
    <property type="entry name" value="Ribonuc_L-PSP"/>
    <property type="match status" value="1"/>
</dbReference>